<sequence length="442" mass="47687">MASSDASSQPPAASQWSWLRQPAVRQGLTAFAVVHLLCLIWLWPTIARGDALGDLEIYRSWAVNAFSGDAVPGLRQDWVYPLLAWLPIGIANLFGPDAYQAVWFGLVTVLNLLATLVVLGSLRDERRPYAAFVWLGSILLLAPVSMLRIEGFAAPLVVVALMWISRFPFVAGIMLAVATWIKVWPAAVIAAVIAARQGGGRILPAGILVTAAVTVVASLTGGLNHLMSFLTIQVGRALQIESPLATLPMWLDRLNESGYYTYYNRVLHTPEMGGAVPSYIATVSTYVLVAIVLAIAVLIVVQGQRDIDGTQLMLTGALSLVSTLVVFNKVGEPQFVLWLLPVVVVGLVSRDAWWHRVAWLLLAACALTTAVFPLMHGELEQHHIFPLLVLTLRNALLAVIFVLAIARLVRFRTVSPPADAAETEVEPATNGAASATETAQSA</sequence>
<keyword evidence="5 9" id="KW-1133">Transmembrane helix</keyword>
<comment type="subcellular location">
    <subcellularLocation>
        <location evidence="1">Cell membrane</location>
        <topology evidence="1">Multi-pass membrane protein</topology>
    </subcellularLocation>
</comment>
<dbReference type="GO" id="GO:0005886">
    <property type="term" value="C:plasma membrane"/>
    <property type="evidence" value="ECO:0007669"/>
    <property type="project" value="UniProtKB-SubCell"/>
</dbReference>
<feature type="region of interest" description="Disordered" evidence="8">
    <location>
        <begin position="420"/>
        <end position="442"/>
    </location>
</feature>
<keyword evidence="6 9" id="KW-0472">Membrane</keyword>
<evidence type="ECO:0000313" key="11">
    <source>
        <dbReference type="Proteomes" id="UP000824005"/>
    </source>
</evidence>
<proteinExistence type="inferred from homology"/>
<feature type="transmembrane region" description="Helical" evidence="9">
    <location>
        <begin position="169"/>
        <end position="195"/>
    </location>
</feature>
<evidence type="ECO:0000256" key="4">
    <source>
        <dbReference type="ARBA" id="ARBA00022692"/>
    </source>
</evidence>
<name>A0A9D1YUA9_9MICO</name>
<evidence type="ECO:0000256" key="8">
    <source>
        <dbReference type="SAM" id="MobiDB-lite"/>
    </source>
</evidence>
<dbReference type="AlphaFoldDB" id="A0A9D1YUA9"/>
<dbReference type="Proteomes" id="UP000824005">
    <property type="component" value="Unassembled WGS sequence"/>
</dbReference>
<feature type="compositionally biased region" description="Polar residues" evidence="8">
    <location>
        <begin position="431"/>
        <end position="442"/>
    </location>
</feature>
<feature type="transmembrane region" description="Helical" evidence="9">
    <location>
        <begin position="358"/>
        <end position="377"/>
    </location>
</feature>
<feature type="transmembrane region" description="Helical" evidence="9">
    <location>
        <begin position="129"/>
        <end position="149"/>
    </location>
</feature>
<comment type="similarity">
    <text evidence="7">Belongs to the glycosyltransferase 87 family.</text>
</comment>
<feature type="transmembrane region" description="Helical" evidence="9">
    <location>
        <begin position="101"/>
        <end position="122"/>
    </location>
</feature>
<feature type="transmembrane region" description="Helical" evidence="9">
    <location>
        <begin position="383"/>
        <end position="406"/>
    </location>
</feature>
<evidence type="ECO:0000256" key="2">
    <source>
        <dbReference type="ARBA" id="ARBA00022475"/>
    </source>
</evidence>
<reference evidence="10" key="2">
    <citation type="submission" date="2021-04" db="EMBL/GenBank/DDBJ databases">
        <authorList>
            <person name="Gilroy R."/>
        </authorList>
    </citation>
    <scope>NUCLEOTIDE SEQUENCE</scope>
    <source>
        <strain evidence="10">ChiGjej1B1-98</strain>
    </source>
</reference>
<accession>A0A9D1YUA9</accession>
<evidence type="ECO:0000256" key="1">
    <source>
        <dbReference type="ARBA" id="ARBA00004651"/>
    </source>
</evidence>
<evidence type="ECO:0000256" key="7">
    <source>
        <dbReference type="ARBA" id="ARBA00024033"/>
    </source>
</evidence>
<evidence type="ECO:0000256" key="9">
    <source>
        <dbReference type="SAM" id="Phobius"/>
    </source>
</evidence>
<feature type="transmembrane region" description="Helical" evidence="9">
    <location>
        <begin position="23"/>
        <end position="43"/>
    </location>
</feature>
<feature type="transmembrane region" description="Helical" evidence="9">
    <location>
        <begin position="279"/>
        <end position="300"/>
    </location>
</feature>
<dbReference type="EMBL" id="DXDC01000198">
    <property type="protein sequence ID" value="HIY65954.1"/>
    <property type="molecule type" value="Genomic_DNA"/>
</dbReference>
<evidence type="ECO:0000256" key="5">
    <source>
        <dbReference type="ARBA" id="ARBA00022989"/>
    </source>
</evidence>
<evidence type="ECO:0000256" key="3">
    <source>
        <dbReference type="ARBA" id="ARBA00022679"/>
    </source>
</evidence>
<dbReference type="GO" id="GO:0016758">
    <property type="term" value="F:hexosyltransferase activity"/>
    <property type="evidence" value="ECO:0007669"/>
    <property type="project" value="InterPro"/>
</dbReference>
<keyword evidence="2" id="KW-1003">Cell membrane</keyword>
<keyword evidence="4 9" id="KW-0812">Transmembrane</keyword>
<feature type="transmembrane region" description="Helical" evidence="9">
    <location>
        <begin position="202"/>
        <end position="223"/>
    </location>
</feature>
<dbReference type="Pfam" id="PF09594">
    <property type="entry name" value="GT87"/>
    <property type="match status" value="1"/>
</dbReference>
<evidence type="ECO:0000256" key="6">
    <source>
        <dbReference type="ARBA" id="ARBA00023136"/>
    </source>
</evidence>
<keyword evidence="3" id="KW-0808">Transferase</keyword>
<reference evidence="10" key="1">
    <citation type="journal article" date="2021" name="PeerJ">
        <title>Extensive microbial diversity within the chicken gut microbiome revealed by metagenomics and culture.</title>
        <authorList>
            <person name="Gilroy R."/>
            <person name="Ravi A."/>
            <person name="Getino M."/>
            <person name="Pursley I."/>
            <person name="Horton D.L."/>
            <person name="Alikhan N.F."/>
            <person name="Baker D."/>
            <person name="Gharbi K."/>
            <person name="Hall N."/>
            <person name="Watson M."/>
            <person name="Adriaenssens E.M."/>
            <person name="Foster-Nyarko E."/>
            <person name="Jarju S."/>
            <person name="Secka A."/>
            <person name="Antonio M."/>
            <person name="Oren A."/>
            <person name="Chaudhuri R.R."/>
            <person name="La Ragione R."/>
            <person name="Hildebrand F."/>
            <person name="Pallen M.J."/>
        </authorList>
    </citation>
    <scope>NUCLEOTIDE SEQUENCE</scope>
    <source>
        <strain evidence="10">ChiGjej1B1-98</strain>
    </source>
</reference>
<dbReference type="InterPro" id="IPR018584">
    <property type="entry name" value="GT87"/>
</dbReference>
<organism evidence="10 11">
    <name type="scientific">Candidatus Agrococcus pullicola</name>
    <dbReference type="NCBI Taxonomy" id="2838429"/>
    <lineage>
        <taxon>Bacteria</taxon>
        <taxon>Bacillati</taxon>
        <taxon>Actinomycetota</taxon>
        <taxon>Actinomycetes</taxon>
        <taxon>Micrococcales</taxon>
        <taxon>Microbacteriaceae</taxon>
        <taxon>Agrococcus</taxon>
    </lineage>
</organism>
<comment type="caution">
    <text evidence="10">The sequence shown here is derived from an EMBL/GenBank/DDBJ whole genome shotgun (WGS) entry which is preliminary data.</text>
</comment>
<gene>
    <name evidence="10" type="ORF">H9830_06720</name>
</gene>
<protein>
    <submittedName>
        <fullName evidence="10">DUF2029 domain-containing protein</fullName>
    </submittedName>
</protein>
<evidence type="ECO:0000313" key="10">
    <source>
        <dbReference type="EMBL" id="HIY65954.1"/>
    </source>
</evidence>